<dbReference type="InterPro" id="IPR011852">
    <property type="entry name" value="TRAP_TAXI"/>
</dbReference>
<feature type="transmembrane region" description="Helical" evidence="1">
    <location>
        <begin position="374"/>
        <end position="393"/>
    </location>
</feature>
<comment type="caution">
    <text evidence="2">The sequence shown here is derived from an EMBL/GenBank/DDBJ whole genome shotgun (WGS) entry which is preliminary data.</text>
</comment>
<gene>
    <name evidence="2" type="ORF">ENJ12_02850</name>
</gene>
<organism evidence="2">
    <name type="scientific">Thiolapillus brandeum</name>
    <dbReference type="NCBI Taxonomy" id="1076588"/>
    <lineage>
        <taxon>Bacteria</taxon>
        <taxon>Pseudomonadati</taxon>
        <taxon>Pseudomonadota</taxon>
        <taxon>Gammaproteobacteria</taxon>
        <taxon>Chromatiales</taxon>
        <taxon>Sedimenticolaceae</taxon>
        <taxon>Thiolapillus</taxon>
    </lineage>
</organism>
<keyword evidence="1" id="KW-0472">Membrane</keyword>
<protein>
    <submittedName>
        <fullName evidence="2">TAXI family TRAP transporter solute-binding subunit</fullName>
    </submittedName>
</protein>
<dbReference type="PANTHER" id="PTHR42941">
    <property type="entry name" value="SLL1037 PROTEIN"/>
    <property type="match status" value="1"/>
</dbReference>
<feature type="transmembrane region" description="Helical" evidence="1">
    <location>
        <begin position="51"/>
        <end position="70"/>
    </location>
</feature>
<keyword evidence="1" id="KW-1133">Transmembrane helix</keyword>
<sequence>MPAVASWRIRNPMRNIRRASTRQLPFSGFSPHNQANFDKQMTRDKHNWKEALPVYGPLVLLVLVGFVWAFQYIKPAPPDHIVIASGEKGGAYHAFALRYQKLLKDQGIDLQIISTRGSVENLALLSQGKVDMAFVQGGVQANKPAIGLQGLGSLYYEPLWLFHKAGTRLQRMPDLQGHKVAIGPQGSGTQALVRLLMEENALKIPSVEMLAWDSAKAAKALKAGQIDAAFFVASPRSPLVTGLLHDSSVRLASFERADAYARRHDFLTVLTLPEGAEDLAVNIPPEEIKLLATTSDLVVQEDLHPGLVSLMMQVIDKVHRPAGWFSEEGEFPNYRHMSFPLNEQAERFYRNGPPFLQRYLPFWAASLLDRMKIMILPLLGLLLPLFKVVPPLYRWRMRARIYRWYEQLEEVDKESARQQKKSRAHLLKKLDDLEKEVRGVKVPLSFSYQLYHLRLHIDFVRGRLLRDAIDS</sequence>
<dbReference type="PANTHER" id="PTHR42941:SF1">
    <property type="entry name" value="SLL1037 PROTEIN"/>
    <property type="match status" value="1"/>
</dbReference>
<dbReference type="Proteomes" id="UP000886339">
    <property type="component" value="Unassembled WGS sequence"/>
</dbReference>
<keyword evidence="1" id="KW-0812">Transmembrane</keyword>
<evidence type="ECO:0000256" key="1">
    <source>
        <dbReference type="SAM" id="Phobius"/>
    </source>
</evidence>
<evidence type="ECO:0000313" key="2">
    <source>
        <dbReference type="EMBL" id="HEC05763.1"/>
    </source>
</evidence>
<reference evidence="2" key="1">
    <citation type="journal article" date="2020" name="mSystems">
        <title>Genome- and Community-Level Interaction Insights into Carbon Utilization and Element Cycling Functions of Hydrothermarchaeota in Hydrothermal Sediment.</title>
        <authorList>
            <person name="Zhou Z."/>
            <person name="Liu Y."/>
            <person name="Xu W."/>
            <person name="Pan J."/>
            <person name="Luo Z.H."/>
            <person name="Li M."/>
        </authorList>
    </citation>
    <scope>NUCLEOTIDE SEQUENCE [LARGE SCALE GENOMIC DNA]</scope>
    <source>
        <strain evidence="2">HyVt-458</strain>
    </source>
</reference>
<dbReference type="SUPFAM" id="SSF53850">
    <property type="entry name" value="Periplasmic binding protein-like II"/>
    <property type="match status" value="1"/>
</dbReference>
<dbReference type="AlphaFoldDB" id="A0A831W7I0"/>
<dbReference type="EMBL" id="DRLF01000106">
    <property type="protein sequence ID" value="HEC05763.1"/>
    <property type="molecule type" value="Genomic_DNA"/>
</dbReference>
<dbReference type="Gene3D" id="3.40.190.10">
    <property type="entry name" value="Periplasmic binding protein-like II"/>
    <property type="match status" value="2"/>
</dbReference>
<accession>A0A831W7I0</accession>
<proteinExistence type="predicted"/>
<dbReference type="Pfam" id="PF16868">
    <property type="entry name" value="NMT1_3"/>
    <property type="match status" value="1"/>
</dbReference>
<name>A0A831W7I0_9GAMM</name>
<dbReference type="NCBIfam" id="TIGR02122">
    <property type="entry name" value="TRAP_TAXI"/>
    <property type="match status" value="1"/>
</dbReference>